<accession>A0A9P5Q722</accession>
<feature type="compositionally biased region" description="Low complexity" evidence="1">
    <location>
        <begin position="385"/>
        <end position="402"/>
    </location>
</feature>
<evidence type="ECO:0000313" key="3">
    <source>
        <dbReference type="Proteomes" id="UP000772434"/>
    </source>
</evidence>
<keyword evidence="3" id="KW-1185">Reference proteome</keyword>
<feature type="region of interest" description="Disordered" evidence="1">
    <location>
        <begin position="366"/>
        <end position="418"/>
    </location>
</feature>
<dbReference type="Proteomes" id="UP000772434">
    <property type="component" value="Unassembled WGS sequence"/>
</dbReference>
<organism evidence="2 3">
    <name type="scientific">Rhodocollybia butyracea</name>
    <dbReference type="NCBI Taxonomy" id="206335"/>
    <lineage>
        <taxon>Eukaryota</taxon>
        <taxon>Fungi</taxon>
        <taxon>Dikarya</taxon>
        <taxon>Basidiomycota</taxon>
        <taxon>Agaricomycotina</taxon>
        <taxon>Agaricomycetes</taxon>
        <taxon>Agaricomycetidae</taxon>
        <taxon>Agaricales</taxon>
        <taxon>Marasmiineae</taxon>
        <taxon>Omphalotaceae</taxon>
        <taxon>Rhodocollybia</taxon>
    </lineage>
</organism>
<protein>
    <submittedName>
        <fullName evidence="2">Uncharacterized protein</fullName>
    </submittedName>
</protein>
<feature type="region of interest" description="Disordered" evidence="1">
    <location>
        <begin position="125"/>
        <end position="164"/>
    </location>
</feature>
<name>A0A9P5Q722_9AGAR</name>
<sequence>MLIRLIPSASQPTVLFKLVFENLPDSLPVAWANQLAALDSDDLEIPELMHALDKAVGVQSILDQVTFDLVEQKIKCVFSDGELEQWDIASGYQGLVDDAVRQRKIDLVRKLDSVIDDVNQSALEMDKERKREEAQRQQQKAKEAAKPEEITTVPTDQKRPRHKKQRSLLMNLVSSLIPLSLNSPRTPRSLPSPSRPTSPTSSICSSRSERLPAQTGSAPTTLSRAATLPTLKHKASHRVSVDSLSSALHSPLSYLAPLAIVGPPPPPPLSPRALRRRARSSLVDAFRLHVLPELTRRVRTSSITGSPVLAPAALYGSETFAPYYSWIVVSTLKRVDARLSKTSQELRDEMDAVGIDSSTLSIDALPGRDSGYITGPATPTVQAPSGSASGDNSDGDSSLRSGSEAESETESCDADSVSDSVTLIGSSLSVSGDDLAAFRCGQPKPSLCDHSTPLSPPPYLKTVSSTFDIPTSAPLALPEVPLPEYLNDLLTQHNEFSKIHLRLVHLLLSVHARAAAAAAEITQRETILEVRGRRRAWLNRALKAQDGSIEPTKPNPSWGAMGSPFRPSGLGKYSFTSDKWDCDPFHYLEAPRTHWASLAMDSYPNPFESEADSYASYLYTHRRKRSGDTSIGLLPVCEEESTDGPETVGSFFYHKERHRYLDIEIDEDSEDEEDSDTDIDPLVDVELNPPGDDDAVFKKPSHPFSQIGAFKGSATLTNLGMDGKIITKGAVDPFDGESSLSAPLVMVAAANISKRMKSDMKTDNHVHPDQ</sequence>
<dbReference type="AlphaFoldDB" id="A0A9P5Q722"/>
<gene>
    <name evidence="2" type="ORF">BDP27DRAFT_1414984</name>
</gene>
<reference evidence="2" key="1">
    <citation type="submission" date="2020-11" db="EMBL/GenBank/DDBJ databases">
        <authorList>
            <consortium name="DOE Joint Genome Institute"/>
            <person name="Ahrendt S."/>
            <person name="Riley R."/>
            <person name="Andreopoulos W."/>
            <person name="Labutti K."/>
            <person name="Pangilinan J."/>
            <person name="Ruiz-Duenas F.J."/>
            <person name="Barrasa J.M."/>
            <person name="Sanchez-Garcia M."/>
            <person name="Camarero S."/>
            <person name="Miyauchi S."/>
            <person name="Serrano A."/>
            <person name="Linde D."/>
            <person name="Babiker R."/>
            <person name="Drula E."/>
            <person name="Ayuso-Fernandez I."/>
            <person name="Pacheco R."/>
            <person name="Padilla G."/>
            <person name="Ferreira P."/>
            <person name="Barriuso J."/>
            <person name="Kellner H."/>
            <person name="Castanera R."/>
            <person name="Alfaro M."/>
            <person name="Ramirez L."/>
            <person name="Pisabarro A.G."/>
            <person name="Kuo A."/>
            <person name="Tritt A."/>
            <person name="Lipzen A."/>
            <person name="He G."/>
            <person name="Yan M."/>
            <person name="Ng V."/>
            <person name="Cullen D."/>
            <person name="Martin F."/>
            <person name="Rosso M.-N."/>
            <person name="Henrissat B."/>
            <person name="Hibbett D."/>
            <person name="Martinez A.T."/>
            <person name="Grigoriev I.V."/>
        </authorList>
    </citation>
    <scope>NUCLEOTIDE SEQUENCE</scope>
    <source>
        <strain evidence="2">AH 40177</strain>
    </source>
</reference>
<dbReference type="EMBL" id="JADNRY010000008">
    <property type="protein sequence ID" value="KAF9075817.1"/>
    <property type="molecule type" value="Genomic_DNA"/>
</dbReference>
<comment type="caution">
    <text evidence="2">The sequence shown here is derived from an EMBL/GenBank/DDBJ whole genome shotgun (WGS) entry which is preliminary data.</text>
</comment>
<feature type="compositionally biased region" description="Low complexity" evidence="1">
    <location>
        <begin position="179"/>
        <end position="206"/>
    </location>
</feature>
<feature type="compositionally biased region" description="Basic and acidic residues" evidence="1">
    <location>
        <begin position="125"/>
        <end position="149"/>
    </location>
</feature>
<evidence type="ECO:0000313" key="2">
    <source>
        <dbReference type="EMBL" id="KAF9075817.1"/>
    </source>
</evidence>
<dbReference type="OrthoDB" id="3224257at2759"/>
<evidence type="ECO:0000256" key="1">
    <source>
        <dbReference type="SAM" id="MobiDB-lite"/>
    </source>
</evidence>
<feature type="region of interest" description="Disordered" evidence="1">
    <location>
        <begin position="179"/>
        <end position="222"/>
    </location>
</feature>
<proteinExistence type="predicted"/>